<dbReference type="VEuPathDB" id="FungiDB:RO3G_14795"/>
<organism evidence="2 4">
    <name type="scientific">Rhizopus delemar (strain RA 99-880 / ATCC MYA-4621 / FGSC 9543 / NRRL 43880)</name>
    <name type="common">Mucormycosis agent</name>
    <name type="synonym">Rhizopus arrhizus var. delemar</name>
    <dbReference type="NCBI Taxonomy" id="246409"/>
    <lineage>
        <taxon>Eukaryota</taxon>
        <taxon>Fungi</taxon>
        <taxon>Fungi incertae sedis</taxon>
        <taxon>Mucoromycota</taxon>
        <taxon>Mucoromycotina</taxon>
        <taxon>Mucoromycetes</taxon>
        <taxon>Mucorales</taxon>
        <taxon>Mucorineae</taxon>
        <taxon>Rhizopodaceae</taxon>
        <taxon>Rhizopus</taxon>
    </lineage>
</organism>
<evidence type="ECO:0000313" key="3">
    <source>
        <dbReference type="EMBL" id="EIE92355.1"/>
    </source>
</evidence>
<protein>
    <submittedName>
        <fullName evidence="2">Uncharacterized protein</fullName>
    </submittedName>
</protein>
<accession>I1CUH4</accession>
<dbReference type="OrthoDB" id="10312428at2759"/>
<dbReference type="InParanoid" id="I1CUH4"/>
<dbReference type="EMBL" id="CH476757">
    <property type="protein sequence ID" value="EIE92355.1"/>
    <property type="molecule type" value="Genomic_DNA"/>
</dbReference>
<dbReference type="EMBL" id="CH476745">
    <property type="protein sequence ID" value="EIE90084.1"/>
    <property type="molecule type" value="Genomic_DNA"/>
</dbReference>
<sequence length="704" mass="81129">MSHTFLEPYVEIVSRKKTCELVEPIIVIRSSTRSREDEDEHAVRPLNALSVLDRQRYFNSQASMGIEEFVHCSSNASGQISSNIFQYVLGCVNDGVSDELSPAFVDNMCEKVSGEVSIFTDIDSFAYVSDDLPLRNSAGLVIRPLYSSSYMSDTGVTWSHDVYTNNVSVGVHRIPNVQILKTEKLQACIFFPRIYQELASTKDVSPSYHVPSHNHVQFVDLVLLPALRMIFDTSVVPVPLDYESAAHSGMGKSMYISMKEFAKLEEAMRGILSLNSRLNSVFGDFFFVTWGMGLKSRFSGDETFIDALASQGFLWDRVDFNNLYLDLGVNFGCPQHGLSGMWSTGNSTNFRAIIDNFLAPEETFMWRKYRHDPFCDHLGVGGFKYSSPKSDFIRVTAYSHSKEPFYRRSTMGERHGDDFQPDEVLRVSRHFIKQVRKMKHCLSLMKSSSYGVRLEVRFTANNWDNLYCRTLELAKNQLQLHINWYKSHAIWSFVDNRLDALVSLAKNFHDQAETRFTASQLTGVAFITFMLSALVHRPLDRNWWLPFADQLKAHRCRKSMALFVPSLFKLSNDNTRWSCVVSLKQHLHGVFHRDVLTKVTPDLQDVLELPEWHYKSPTILTMKSMDLLNKENFYWNRAILFINHYGLTDALVEPFVNLMMHEVIFKFSKWSKYCKDEESYQKLQAYGSNFFRDINYIKDIIKVP</sequence>
<dbReference type="eggNOG" id="ENOG502SGGE">
    <property type="taxonomic scope" value="Eukaryota"/>
</dbReference>
<reference evidence="2 4" key="1">
    <citation type="journal article" date="2009" name="PLoS Genet.">
        <title>Genomic analysis of the basal lineage fungus Rhizopus oryzae reveals a whole-genome duplication.</title>
        <authorList>
            <person name="Ma L.-J."/>
            <person name="Ibrahim A.S."/>
            <person name="Skory C."/>
            <person name="Grabherr M.G."/>
            <person name="Burger G."/>
            <person name="Butler M."/>
            <person name="Elias M."/>
            <person name="Idnurm A."/>
            <person name="Lang B.F."/>
            <person name="Sone T."/>
            <person name="Abe A."/>
            <person name="Calvo S.E."/>
            <person name="Corrochano L.M."/>
            <person name="Engels R."/>
            <person name="Fu J."/>
            <person name="Hansberg W."/>
            <person name="Kim J.-M."/>
            <person name="Kodira C.D."/>
            <person name="Koehrsen M.J."/>
            <person name="Liu B."/>
            <person name="Miranda-Saavedra D."/>
            <person name="O'Leary S."/>
            <person name="Ortiz-Castellanos L."/>
            <person name="Poulter R."/>
            <person name="Rodriguez-Romero J."/>
            <person name="Ruiz-Herrera J."/>
            <person name="Shen Y.-Q."/>
            <person name="Zeng Q."/>
            <person name="Galagan J."/>
            <person name="Birren B.W."/>
            <person name="Cuomo C.A."/>
            <person name="Wickes B.L."/>
        </authorList>
    </citation>
    <scope>NUCLEOTIDE SEQUENCE [LARGE SCALE GENOMIC DNA]</scope>
    <source>
        <strain evidence="2">RA 99-880</strain>
        <strain evidence="4">RA 99-880 / ATCC MYA-4621 / FGSC 9543 / NRRL 43880</strain>
    </source>
</reference>
<dbReference type="VEuPathDB" id="FungiDB:RO3G_17226"/>
<gene>
    <name evidence="1" type="ORF">RO3G_14795</name>
    <name evidence="2" type="ORF">RO3G_16815</name>
    <name evidence="3" type="ORF">RO3G_17226</name>
</gene>
<dbReference type="EMBL" id="CH476753">
    <property type="protein sequence ID" value="EIE92104.1"/>
    <property type="molecule type" value="Genomic_DNA"/>
</dbReference>
<dbReference type="RefSeq" id="XP_067525480.1">
    <property type="nucleotide sequence ID" value="XM_067669379.1"/>
</dbReference>
<dbReference type="VEuPathDB" id="FungiDB:RO3G_16815"/>
<evidence type="ECO:0000313" key="1">
    <source>
        <dbReference type="EMBL" id="EIE90084.1"/>
    </source>
</evidence>
<evidence type="ECO:0000313" key="2">
    <source>
        <dbReference type="EMBL" id="EIE92104.1"/>
    </source>
</evidence>
<dbReference type="AlphaFoldDB" id="I1CUH4"/>
<dbReference type="STRING" id="246409.I1CUH4"/>
<proteinExistence type="predicted"/>
<keyword evidence="4" id="KW-1185">Reference proteome</keyword>
<dbReference type="GeneID" id="93621760"/>
<dbReference type="Proteomes" id="UP000009138">
    <property type="component" value="Unassembled WGS sequence"/>
</dbReference>
<evidence type="ECO:0000313" key="4">
    <source>
        <dbReference type="Proteomes" id="UP000009138"/>
    </source>
</evidence>
<name>I1CUH4_RHIO9</name>
<reference evidence="2" key="2">
    <citation type="submission" date="2012-04" db="EMBL/GenBank/DDBJ databases">
        <title>Annotation of the Rhizopus oryzae genome.</title>
        <authorList>
            <consortium name="The Broad Institute Genome Sequencing Platform"/>
            <person name="Birren B."/>
            <person name="Lander E."/>
            <person name="Galagan J."/>
            <person name="Nusbaum C."/>
            <person name="Devon K."/>
            <person name="Ma L.-J."/>
            <person name="Jaffe D."/>
            <person name="Butler J."/>
            <person name="Alvarez P."/>
            <person name="Gnerre S."/>
            <person name="Grabherr M."/>
            <person name="Kleber M."/>
            <person name="Mauceli E."/>
            <person name="Brockman W."/>
            <person name="Rounsley S."/>
            <person name="Young S."/>
            <person name="LaButti K."/>
            <person name="Pushparaj V."/>
            <person name="DeCaprio D."/>
            <person name="Crawford M."/>
            <person name="Koehrsen M."/>
            <person name="Engels R."/>
            <person name="Montgomery P."/>
            <person name="Pearson M."/>
            <person name="Howarth C."/>
            <person name="Larson L."/>
            <person name="Luoma S."/>
            <person name="White J."/>
            <person name="O'Leary S."/>
            <person name="Kodira C."/>
            <person name="Zeng Q."/>
            <person name="Yandava C."/>
            <person name="Alvarado L."/>
            <person name="Skory C.D."/>
            <person name="Ibrahim A."/>
            <person name="Lang F."/>
            <person name="Wickes B.L."/>
            <person name="Liu B."/>
        </authorList>
    </citation>
    <scope>NUCLEOTIDE SEQUENCE</scope>
    <source>
        <strain evidence="2">RA 99-880</strain>
    </source>
</reference>